<evidence type="ECO:0000259" key="2">
    <source>
        <dbReference type="SMART" id="SM00858"/>
    </source>
</evidence>
<dbReference type="Proteomes" id="UP000665020">
    <property type="component" value="Chromosome"/>
</dbReference>
<dbReference type="PANTHER" id="PTHR30536:SF5">
    <property type="entry name" value="ALTRONATE DEHYDRATASE"/>
    <property type="match status" value="1"/>
</dbReference>
<dbReference type="RefSeq" id="WP_230868842.1">
    <property type="nucleotide sequence ID" value="NZ_CP046640.1"/>
</dbReference>
<sequence>MEEQVAFQIDLQDNVATALVELNQGPVVLRGDSNQDVIHAVEHIPIGHKIALRDINCDEDIIKYGIVIGRATQNIAKGAWVHLHCISSVYDERSSHLDVVTGAPKDIKYE</sequence>
<evidence type="ECO:0000256" key="1">
    <source>
        <dbReference type="ARBA" id="ARBA00023239"/>
    </source>
</evidence>
<gene>
    <name evidence="3" type="ORF">GM661_03990</name>
</gene>
<dbReference type="EMBL" id="CP046640">
    <property type="protein sequence ID" value="QTL97196.1"/>
    <property type="molecule type" value="Genomic_DNA"/>
</dbReference>
<dbReference type="Gene3D" id="2.30.130.110">
    <property type="match status" value="1"/>
</dbReference>
<reference evidence="3" key="1">
    <citation type="submission" date="2019-12" db="EMBL/GenBank/DDBJ databases">
        <authorList>
            <person name="zhang j."/>
            <person name="sun C.M."/>
        </authorList>
    </citation>
    <scope>NUCLEOTIDE SEQUENCE</scope>
    <source>
        <strain evidence="3">NS-1</strain>
    </source>
</reference>
<name>A0A8A7K661_9FIRM</name>
<dbReference type="InterPro" id="IPR052172">
    <property type="entry name" value="UxaA_altronate/galactarate_dh"/>
</dbReference>
<protein>
    <submittedName>
        <fullName evidence="3">Hydrolase</fullName>
    </submittedName>
</protein>
<evidence type="ECO:0000313" key="3">
    <source>
        <dbReference type="EMBL" id="QTL97196.1"/>
    </source>
</evidence>
<keyword evidence="3" id="KW-0378">Hydrolase</keyword>
<keyword evidence="1" id="KW-0456">Lyase</keyword>
<dbReference type="Pfam" id="PF08666">
    <property type="entry name" value="SAF"/>
    <property type="match status" value="1"/>
</dbReference>
<dbReference type="GO" id="GO:0016787">
    <property type="term" value="F:hydrolase activity"/>
    <property type="evidence" value="ECO:0007669"/>
    <property type="project" value="UniProtKB-KW"/>
</dbReference>
<dbReference type="InterPro" id="IPR044144">
    <property type="entry name" value="SAF_UxaA/GarD"/>
</dbReference>
<dbReference type="SMART" id="SM00858">
    <property type="entry name" value="SAF"/>
    <property type="match status" value="1"/>
</dbReference>
<accession>A0A8A7K661</accession>
<feature type="domain" description="SAF" evidence="2">
    <location>
        <begin position="13"/>
        <end position="87"/>
    </location>
</feature>
<keyword evidence="4" id="KW-1185">Reference proteome</keyword>
<dbReference type="InterPro" id="IPR013974">
    <property type="entry name" value="SAF"/>
</dbReference>
<dbReference type="GO" id="GO:0019698">
    <property type="term" value="P:D-galacturonate catabolic process"/>
    <property type="evidence" value="ECO:0007669"/>
    <property type="project" value="TreeGrafter"/>
</dbReference>
<dbReference type="GO" id="GO:0016829">
    <property type="term" value="F:lyase activity"/>
    <property type="evidence" value="ECO:0007669"/>
    <property type="project" value="UniProtKB-KW"/>
</dbReference>
<dbReference type="AlphaFoldDB" id="A0A8A7K661"/>
<dbReference type="CDD" id="cd11613">
    <property type="entry name" value="SAF_AH_GD"/>
    <property type="match status" value="1"/>
</dbReference>
<dbReference type="PANTHER" id="PTHR30536">
    <property type="entry name" value="ALTRONATE/GALACTARATE DEHYDRATASE"/>
    <property type="match status" value="1"/>
</dbReference>
<proteinExistence type="predicted"/>
<dbReference type="KEGG" id="ifn:GM661_03990"/>
<organism evidence="3 4">
    <name type="scientific">Iocasia fonsfrigidae</name>
    <dbReference type="NCBI Taxonomy" id="2682810"/>
    <lineage>
        <taxon>Bacteria</taxon>
        <taxon>Bacillati</taxon>
        <taxon>Bacillota</taxon>
        <taxon>Clostridia</taxon>
        <taxon>Halanaerobiales</taxon>
        <taxon>Halanaerobiaceae</taxon>
        <taxon>Iocasia</taxon>
    </lineage>
</organism>
<evidence type="ECO:0000313" key="4">
    <source>
        <dbReference type="Proteomes" id="UP000665020"/>
    </source>
</evidence>